<keyword evidence="2 4" id="KW-0378">Hydrolase</keyword>
<dbReference type="NCBIfam" id="TIGR03417">
    <property type="entry name" value="chol_sulfatase"/>
    <property type="match status" value="1"/>
</dbReference>
<dbReference type="GO" id="GO:0046872">
    <property type="term" value="F:metal ion binding"/>
    <property type="evidence" value="ECO:0007669"/>
    <property type="project" value="UniProtKB-KW"/>
</dbReference>
<sequence length="531" mass="58727">MATPTRPNIILIMADQMAAHALSLYGNTVCKTPNLERLAAQGTVFESGYSNNPLCVPSRASMLSGMLSPDVGVFDNANELPSSVPTMAHYLRHAGYWTELCGKMHFIGPDQEHGFNQRTVTDVYPASFQWIADWQAGPAFVPSGTALNGVVESGPCVRTMQEDYDDEVEHCAIQSLYDRAREPENQPFFQIVSFTSPHTPFTVSQEYWDRYESSEIDRPAVGALPFEDLDYHSKALFFAHGRHRHKVTDDHLMAARHAYYGMISYVDDKVGRMLDTLEKTGQRDNTAVFFVSDHGEMLGERGMWFKQTFWEWSAHVPFIASVPGIAGGGRSDKVVSLVDLLPTFLDLAGADSPDLTGSSVLPLMRGCSDAWPDIAISDYLAIGPCVPCRMVRKGRFKFIYTHGHPALLYDLDADPTELNNLAEDAAFAAVLAELHALALTDWDPDALTTRVLNSQHQRKVIKTTPGAAPQWDFIARTGDDARFVRAQGVDATKGRLRLPQVPDVPADWPALDLETVADLIAGRQNLDALLK</sequence>
<dbReference type="EC" id="3.1.6.6" evidence="4"/>
<reference evidence="4 7" key="1">
    <citation type="submission" date="2021-01" db="EMBL/GenBank/DDBJ databases">
        <title>Diatom-associated Roseobacters Show Island Model of Population Structure.</title>
        <authorList>
            <person name="Qu L."/>
            <person name="Feng X."/>
            <person name="Chen Y."/>
            <person name="Li L."/>
            <person name="Wang X."/>
            <person name="Hu Z."/>
            <person name="Wang H."/>
            <person name="Luo H."/>
        </authorList>
    </citation>
    <scope>NUCLEOTIDE SEQUENCE</scope>
    <source>
        <strain evidence="5 7">CC28-63</strain>
        <strain evidence="4">CC28-69</strain>
    </source>
</reference>
<dbReference type="Gene3D" id="3.40.720.10">
    <property type="entry name" value="Alkaline Phosphatase, subunit A"/>
    <property type="match status" value="1"/>
</dbReference>
<dbReference type="RefSeq" id="WP_138487692.1">
    <property type="nucleotide sequence ID" value="NZ_JAFBWU010000023.1"/>
</dbReference>
<evidence type="ECO:0000313" key="5">
    <source>
        <dbReference type="EMBL" id="MBM2419656.1"/>
    </source>
</evidence>
<dbReference type="SUPFAM" id="SSF53649">
    <property type="entry name" value="Alkaline phosphatase-like"/>
    <property type="match status" value="1"/>
</dbReference>
<dbReference type="InterPro" id="IPR017850">
    <property type="entry name" value="Alkaline_phosphatase_core_sf"/>
</dbReference>
<dbReference type="CDD" id="cd16032">
    <property type="entry name" value="choline-sulfatase"/>
    <property type="match status" value="1"/>
</dbReference>
<dbReference type="GO" id="GO:0005737">
    <property type="term" value="C:cytoplasm"/>
    <property type="evidence" value="ECO:0007669"/>
    <property type="project" value="TreeGrafter"/>
</dbReference>
<proteinExistence type="predicted"/>
<dbReference type="GO" id="GO:0047753">
    <property type="term" value="F:choline-sulfatase activity"/>
    <property type="evidence" value="ECO:0007669"/>
    <property type="project" value="UniProtKB-EC"/>
</dbReference>
<organism evidence="4 6">
    <name type="scientific">Marivita cryptomonadis</name>
    <dbReference type="NCBI Taxonomy" id="505252"/>
    <lineage>
        <taxon>Bacteria</taxon>
        <taxon>Pseudomonadati</taxon>
        <taxon>Pseudomonadota</taxon>
        <taxon>Alphaproteobacteria</taxon>
        <taxon>Rhodobacterales</taxon>
        <taxon>Roseobacteraceae</taxon>
        <taxon>Marivita</taxon>
    </lineage>
</organism>
<dbReference type="InterPro" id="IPR017785">
    <property type="entry name" value="Choline-sulfatase"/>
</dbReference>
<dbReference type="PANTHER" id="PTHR45953">
    <property type="entry name" value="IDURONATE 2-SULFATASE"/>
    <property type="match status" value="1"/>
</dbReference>
<dbReference type="Proteomes" id="UP000809440">
    <property type="component" value="Unassembled WGS sequence"/>
</dbReference>
<dbReference type="InterPro" id="IPR000917">
    <property type="entry name" value="Sulfatase_N"/>
</dbReference>
<dbReference type="Pfam" id="PF00884">
    <property type="entry name" value="Sulfatase"/>
    <property type="match status" value="1"/>
</dbReference>
<keyword evidence="1" id="KW-0479">Metal-binding</keyword>
<evidence type="ECO:0000259" key="3">
    <source>
        <dbReference type="Pfam" id="PF00884"/>
    </source>
</evidence>
<gene>
    <name evidence="4" type="primary">betC</name>
    <name evidence="4" type="ORF">JQX41_21985</name>
    <name evidence="5" type="ORF">JQX48_22005</name>
</gene>
<protein>
    <submittedName>
        <fullName evidence="4">Choline-sulfatase</fullName>
        <ecNumber evidence="4">3.1.6.6</ecNumber>
    </submittedName>
</protein>
<evidence type="ECO:0000313" key="4">
    <source>
        <dbReference type="EMBL" id="MBM2414985.1"/>
    </source>
</evidence>
<dbReference type="PANTHER" id="PTHR45953:SF1">
    <property type="entry name" value="IDURONATE 2-SULFATASE"/>
    <property type="match status" value="1"/>
</dbReference>
<feature type="domain" description="Sulfatase N-terminal" evidence="3">
    <location>
        <begin position="7"/>
        <end position="350"/>
    </location>
</feature>
<comment type="caution">
    <text evidence="4">The sequence shown here is derived from an EMBL/GenBank/DDBJ whole genome shotgun (WGS) entry which is preliminary data.</text>
</comment>
<evidence type="ECO:0000256" key="2">
    <source>
        <dbReference type="ARBA" id="ARBA00022801"/>
    </source>
</evidence>
<evidence type="ECO:0000313" key="7">
    <source>
        <dbReference type="Proteomes" id="UP000809440"/>
    </source>
</evidence>
<evidence type="ECO:0000313" key="6">
    <source>
        <dbReference type="Proteomes" id="UP000755667"/>
    </source>
</evidence>
<dbReference type="AlphaFoldDB" id="A0A9Q2RZM9"/>
<dbReference type="EMBL" id="JAFBXF010000023">
    <property type="protein sequence ID" value="MBM2419656.1"/>
    <property type="molecule type" value="Genomic_DNA"/>
</dbReference>
<dbReference type="EMBL" id="JAFBXE010000023">
    <property type="protein sequence ID" value="MBM2414985.1"/>
    <property type="molecule type" value="Genomic_DNA"/>
</dbReference>
<name>A0A9Q2RZM9_9RHOB</name>
<keyword evidence="7" id="KW-1185">Reference proteome</keyword>
<accession>A0A9Q2RZM9</accession>
<evidence type="ECO:0000256" key="1">
    <source>
        <dbReference type="ARBA" id="ARBA00022723"/>
    </source>
</evidence>
<dbReference type="Proteomes" id="UP000755667">
    <property type="component" value="Unassembled WGS sequence"/>
</dbReference>